<reference evidence="2 3" key="1">
    <citation type="submission" date="2020-04" db="EMBL/GenBank/DDBJ databases">
        <title>Novel species.</title>
        <authorList>
            <person name="Teo W.F.A."/>
            <person name="Lipun K."/>
            <person name="Srisuk N."/>
            <person name="Duangmal K."/>
        </authorList>
    </citation>
    <scope>NUCLEOTIDE SEQUENCE [LARGE SCALE GENOMIC DNA]</scope>
    <source>
        <strain evidence="2 3">K13G38</strain>
    </source>
</reference>
<protein>
    <recommendedName>
        <fullName evidence="4">NERD domain-containing protein</fullName>
    </recommendedName>
</protein>
<accession>A0ABX1JB25</accession>
<comment type="caution">
    <text evidence="2">The sequence shown here is derived from an EMBL/GenBank/DDBJ whole genome shotgun (WGS) entry which is preliminary data.</text>
</comment>
<gene>
    <name evidence="2" type="ORF">HFP15_29425</name>
</gene>
<dbReference type="Proteomes" id="UP000715441">
    <property type="component" value="Unassembled WGS sequence"/>
</dbReference>
<organism evidence="2 3">
    <name type="scientific">Amycolatopsis acididurans</name>
    <dbReference type="NCBI Taxonomy" id="2724524"/>
    <lineage>
        <taxon>Bacteria</taxon>
        <taxon>Bacillati</taxon>
        <taxon>Actinomycetota</taxon>
        <taxon>Actinomycetes</taxon>
        <taxon>Pseudonocardiales</taxon>
        <taxon>Pseudonocardiaceae</taxon>
        <taxon>Amycolatopsis</taxon>
    </lineage>
</organism>
<keyword evidence="1" id="KW-1133">Transmembrane helix</keyword>
<dbReference type="RefSeq" id="WP_168520028.1">
    <property type="nucleotide sequence ID" value="NZ_JAAXLS010000030.1"/>
</dbReference>
<evidence type="ECO:0000256" key="1">
    <source>
        <dbReference type="SAM" id="Phobius"/>
    </source>
</evidence>
<sequence length="435" mass="44819">MRLVRLAPQPSRVAEDIRAAVASLGKGSEVAGGIALAGVRPLPFPHTFDAVLVLPRGVLIVLGVDLPEPVMRLEAPLTGPWKADGWPVKPDDKAVNPATHKLALAESLRKHLKPMGVPVGTVLAVGPFVDQVDQPAADAAGMVRVLHPTATSMLAAVVSLASAPKPCTIDEARAQLKLLAPDAPEITAETLAAEGFSRDAPTVTLPKVPAQAPKATPPKPIEITTPVPKVIAAAPVRPTAARPSKTVRWLPLGAIGMLAVLLVVAIVLATTGGDSGDQQAAPANQDTPAVQVVNGIQFIERASASDSECASHAFGDVQASLQRSGCVAIKRGSYEATTDGKPAAVAIAVITFANEETAREFKKVADEPGGGGIADIASETGKWPRKPDFDGAAYVSAVQGGVVRLVLVAWFDEASSSSDPGLMRTAHAAAAMQIT</sequence>
<keyword evidence="1" id="KW-0472">Membrane</keyword>
<evidence type="ECO:0008006" key="4">
    <source>
        <dbReference type="Google" id="ProtNLM"/>
    </source>
</evidence>
<proteinExistence type="predicted"/>
<keyword evidence="1" id="KW-0812">Transmembrane</keyword>
<evidence type="ECO:0000313" key="2">
    <source>
        <dbReference type="EMBL" id="NKQ56997.1"/>
    </source>
</evidence>
<dbReference type="EMBL" id="JAAXLS010000030">
    <property type="protein sequence ID" value="NKQ56997.1"/>
    <property type="molecule type" value="Genomic_DNA"/>
</dbReference>
<evidence type="ECO:0000313" key="3">
    <source>
        <dbReference type="Proteomes" id="UP000715441"/>
    </source>
</evidence>
<name>A0ABX1JB25_9PSEU</name>
<feature type="transmembrane region" description="Helical" evidence="1">
    <location>
        <begin position="249"/>
        <end position="269"/>
    </location>
</feature>
<keyword evidence="3" id="KW-1185">Reference proteome</keyword>